<comment type="caution">
    <text evidence="2">The sequence shown here is derived from an EMBL/GenBank/DDBJ whole genome shotgun (WGS) entry which is preliminary data.</text>
</comment>
<dbReference type="RefSeq" id="WP_161894278.1">
    <property type="nucleotide sequence ID" value="NZ_BJOV01000002.1"/>
</dbReference>
<feature type="chain" id="PRO_5038604338" description="Secreted protein" evidence="1">
    <location>
        <begin position="28"/>
        <end position="117"/>
    </location>
</feature>
<dbReference type="AlphaFoldDB" id="A0A7I9V4N8"/>
<keyword evidence="3" id="KW-1185">Reference proteome</keyword>
<dbReference type="Proteomes" id="UP000444960">
    <property type="component" value="Unassembled WGS sequence"/>
</dbReference>
<name>A0A7I9V4N8_9ACTN</name>
<dbReference type="EMBL" id="BJOV01000002">
    <property type="protein sequence ID" value="GEE00378.1"/>
    <property type="molecule type" value="Genomic_DNA"/>
</dbReference>
<gene>
    <name evidence="2" type="ORF">nbrc107696_08240</name>
</gene>
<reference evidence="3" key="1">
    <citation type="submission" date="2019-06" db="EMBL/GenBank/DDBJ databases">
        <title>Gordonia isolated from sludge of a wastewater treatment plant.</title>
        <authorList>
            <person name="Tamura T."/>
            <person name="Aoyama K."/>
            <person name="Kang Y."/>
            <person name="Saito S."/>
            <person name="Akiyama N."/>
            <person name="Yazawa K."/>
            <person name="Gonoi T."/>
            <person name="Mikami Y."/>
        </authorList>
    </citation>
    <scope>NUCLEOTIDE SEQUENCE [LARGE SCALE GENOMIC DNA]</scope>
    <source>
        <strain evidence="3">NBRC 107696</strain>
    </source>
</reference>
<evidence type="ECO:0000313" key="2">
    <source>
        <dbReference type="EMBL" id="GEE00378.1"/>
    </source>
</evidence>
<evidence type="ECO:0008006" key="4">
    <source>
        <dbReference type="Google" id="ProtNLM"/>
    </source>
</evidence>
<evidence type="ECO:0000313" key="3">
    <source>
        <dbReference type="Proteomes" id="UP000444960"/>
    </source>
</evidence>
<feature type="signal peptide" evidence="1">
    <location>
        <begin position="1"/>
        <end position="27"/>
    </location>
</feature>
<sequence>MSITLKRAVAGAALAAAGLAGTLGVGALTAAPAEAKVESGRYTMTTDTFGMKSSGRAVVRGNKLFVSGATLHLHQTRNGAYADFGVNRYIFVKKGENYVGKVVMGPVTISGVKLIKR</sequence>
<evidence type="ECO:0000256" key="1">
    <source>
        <dbReference type="SAM" id="SignalP"/>
    </source>
</evidence>
<proteinExistence type="predicted"/>
<protein>
    <recommendedName>
        <fullName evidence="4">Secreted protein</fullName>
    </recommendedName>
</protein>
<organism evidence="2 3">
    <name type="scientific">Gordonia spumicola</name>
    <dbReference type="NCBI Taxonomy" id="589161"/>
    <lineage>
        <taxon>Bacteria</taxon>
        <taxon>Bacillati</taxon>
        <taxon>Actinomycetota</taxon>
        <taxon>Actinomycetes</taxon>
        <taxon>Mycobacteriales</taxon>
        <taxon>Gordoniaceae</taxon>
        <taxon>Gordonia</taxon>
    </lineage>
</organism>
<accession>A0A7I9V4N8</accession>
<dbReference type="OrthoDB" id="9987518at2"/>
<keyword evidence="1" id="KW-0732">Signal</keyword>